<feature type="domain" description="Immunoglobulin" evidence="1">
    <location>
        <begin position="64"/>
        <end position="144"/>
    </location>
</feature>
<organism evidence="2 3">
    <name type="scientific">Nakamurella alba</name>
    <dbReference type="NCBI Taxonomy" id="2665158"/>
    <lineage>
        <taxon>Bacteria</taxon>
        <taxon>Bacillati</taxon>
        <taxon>Actinomycetota</taxon>
        <taxon>Actinomycetes</taxon>
        <taxon>Nakamurellales</taxon>
        <taxon>Nakamurellaceae</taxon>
        <taxon>Nakamurella</taxon>
    </lineage>
</organism>
<name>A0A7K1FV76_9ACTN</name>
<feature type="domain" description="Immunoglobulin" evidence="1">
    <location>
        <begin position="245"/>
        <end position="325"/>
    </location>
</feature>
<evidence type="ECO:0000313" key="3">
    <source>
        <dbReference type="Proteomes" id="UP000460221"/>
    </source>
</evidence>
<dbReference type="GO" id="GO:0005975">
    <property type="term" value="P:carbohydrate metabolic process"/>
    <property type="evidence" value="ECO:0007669"/>
    <property type="project" value="UniProtKB-ARBA"/>
</dbReference>
<dbReference type="SMART" id="SM00409">
    <property type="entry name" value="IG"/>
    <property type="match status" value="3"/>
</dbReference>
<dbReference type="AlphaFoldDB" id="A0A7K1FV76"/>
<protein>
    <recommendedName>
        <fullName evidence="1">Immunoglobulin domain-containing protein</fullName>
    </recommendedName>
</protein>
<dbReference type="SUPFAM" id="SSF48726">
    <property type="entry name" value="Immunoglobulin"/>
    <property type="match status" value="3"/>
</dbReference>
<keyword evidence="3" id="KW-1185">Reference proteome</keyword>
<dbReference type="EMBL" id="WLYK01000011">
    <property type="protein sequence ID" value="MTD16734.1"/>
    <property type="molecule type" value="Genomic_DNA"/>
</dbReference>
<evidence type="ECO:0000259" key="1">
    <source>
        <dbReference type="SMART" id="SM00409"/>
    </source>
</evidence>
<dbReference type="InterPro" id="IPR003599">
    <property type="entry name" value="Ig_sub"/>
</dbReference>
<feature type="domain" description="Immunoglobulin" evidence="1">
    <location>
        <begin position="154"/>
        <end position="234"/>
    </location>
</feature>
<reference evidence="2 3" key="1">
    <citation type="submission" date="2019-11" db="EMBL/GenBank/DDBJ databases">
        <authorList>
            <person name="Jiang L.-Q."/>
        </authorList>
    </citation>
    <scope>NUCLEOTIDE SEQUENCE [LARGE SCALE GENOMIC DNA]</scope>
    <source>
        <strain evidence="2 3">YIM 132087</strain>
    </source>
</reference>
<proteinExistence type="predicted"/>
<sequence length="373" mass="39249">MSNSSASMRSRLRRAATGPCAVLTAVLVATVGLVPVAAAGTSTPAPATPAIAAAVAIPRITVQPAPISSTAGRTVRFSVTATGEGLTYQWQEELKGKVFVDVPGARKSYHNVATTPGRDGARYRVLVRNAGGTAISRAVKLAVSTPIARISTQPKATRASAGQTVTFTSAATGYGISYQWQEEIRGGVFKNVTNATKSYHRTVATPGRDGARYRVLVRNAGGTAISQAVKLTVVTAAPKITAQPAKVTIVRAGTKVTFSAAASGYGLSYQWQQELPGDVFRNYTNATRTIHSVVARTAINGARYRLVVRNAGGVTYSAPATLYVQSTREDPERANTVVGMTTWKVLVSTSNTDALASIRRDIPDAPSPRPGYR</sequence>
<accession>A0A7K1FV76</accession>
<dbReference type="Proteomes" id="UP000460221">
    <property type="component" value="Unassembled WGS sequence"/>
</dbReference>
<dbReference type="RefSeq" id="WP_154770729.1">
    <property type="nucleotide sequence ID" value="NZ_WLYK01000011.1"/>
</dbReference>
<dbReference type="InterPro" id="IPR013783">
    <property type="entry name" value="Ig-like_fold"/>
</dbReference>
<gene>
    <name evidence="2" type="ORF">GIS00_22615</name>
</gene>
<comment type="caution">
    <text evidence="2">The sequence shown here is derived from an EMBL/GenBank/DDBJ whole genome shotgun (WGS) entry which is preliminary data.</text>
</comment>
<evidence type="ECO:0000313" key="2">
    <source>
        <dbReference type="EMBL" id="MTD16734.1"/>
    </source>
</evidence>
<dbReference type="Gene3D" id="2.60.40.10">
    <property type="entry name" value="Immunoglobulins"/>
    <property type="match status" value="3"/>
</dbReference>
<dbReference type="InterPro" id="IPR036179">
    <property type="entry name" value="Ig-like_dom_sf"/>
</dbReference>